<organism evidence="2 3">
    <name type="scientific">Cinara cedri</name>
    <dbReference type="NCBI Taxonomy" id="506608"/>
    <lineage>
        <taxon>Eukaryota</taxon>
        <taxon>Metazoa</taxon>
        <taxon>Ecdysozoa</taxon>
        <taxon>Arthropoda</taxon>
        <taxon>Hexapoda</taxon>
        <taxon>Insecta</taxon>
        <taxon>Pterygota</taxon>
        <taxon>Neoptera</taxon>
        <taxon>Paraneoptera</taxon>
        <taxon>Hemiptera</taxon>
        <taxon>Sternorrhyncha</taxon>
        <taxon>Aphidomorpha</taxon>
        <taxon>Aphidoidea</taxon>
        <taxon>Aphididae</taxon>
        <taxon>Lachninae</taxon>
        <taxon>Cinara</taxon>
    </lineage>
</organism>
<evidence type="ECO:0000313" key="2">
    <source>
        <dbReference type="EMBL" id="VVC25969.1"/>
    </source>
</evidence>
<sequence>MHRRRTGAVFLYRMRRRDTETRKPVIPVRPVKLTAWQAGGEERWDGNLRGLFAPAKYPRGLFFSFLNRVESVTYVTLGRGISAVPPASIRLPPPDRPGLTLVSRAGRKHFTGYPTDPKHVFRFSPAIHGPPYDNVHSARNAVAYAFKRSRYSGLPTPRPRQSRRSLPALDVRTAPPKQTFPHYPHFPIRKKKKPPTSRKPRVRRYELHKNRPNGFRIAIS</sequence>
<name>A0A5E4M1F4_9HEMI</name>
<evidence type="ECO:0000256" key="1">
    <source>
        <dbReference type="SAM" id="MobiDB-lite"/>
    </source>
</evidence>
<dbReference type="Proteomes" id="UP000325440">
    <property type="component" value="Unassembled WGS sequence"/>
</dbReference>
<gene>
    <name evidence="2" type="ORF">CINCED_3A016853</name>
</gene>
<proteinExistence type="predicted"/>
<accession>A0A5E4M1F4</accession>
<keyword evidence="3" id="KW-1185">Reference proteome</keyword>
<evidence type="ECO:0000313" key="3">
    <source>
        <dbReference type="Proteomes" id="UP000325440"/>
    </source>
</evidence>
<reference evidence="2 3" key="1">
    <citation type="submission" date="2019-08" db="EMBL/GenBank/DDBJ databases">
        <authorList>
            <person name="Alioto T."/>
            <person name="Alioto T."/>
            <person name="Gomez Garrido J."/>
        </authorList>
    </citation>
    <scope>NUCLEOTIDE SEQUENCE [LARGE SCALE GENOMIC DNA]</scope>
</reference>
<feature type="compositionally biased region" description="Basic residues" evidence="1">
    <location>
        <begin position="187"/>
        <end position="201"/>
    </location>
</feature>
<feature type="region of interest" description="Disordered" evidence="1">
    <location>
        <begin position="152"/>
        <end position="201"/>
    </location>
</feature>
<dbReference type="AlphaFoldDB" id="A0A5E4M1F4"/>
<dbReference type="EMBL" id="CABPRJ010000023">
    <property type="protein sequence ID" value="VVC25969.1"/>
    <property type="molecule type" value="Genomic_DNA"/>
</dbReference>
<protein>
    <submittedName>
        <fullName evidence="2">Uncharacterized protein</fullName>
    </submittedName>
</protein>